<feature type="region of interest" description="Disordered" evidence="1">
    <location>
        <begin position="1"/>
        <end position="42"/>
    </location>
</feature>
<gene>
    <name evidence="2" type="ORF">P5673_023985</name>
</gene>
<organism evidence="2 3">
    <name type="scientific">Acropora cervicornis</name>
    <name type="common">Staghorn coral</name>
    <dbReference type="NCBI Taxonomy" id="6130"/>
    <lineage>
        <taxon>Eukaryota</taxon>
        <taxon>Metazoa</taxon>
        <taxon>Cnidaria</taxon>
        <taxon>Anthozoa</taxon>
        <taxon>Hexacorallia</taxon>
        <taxon>Scleractinia</taxon>
        <taxon>Astrocoeniina</taxon>
        <taxon>Acroporidae</taxon>
        <taxon>Acropora</taxon>
    </lineage>
</organism>
<reference evidence="2" key="2">
    <citation type="journal article" date="2023" name="Science">
        <title>Genomic signatures of disease resistance in endangered staghorn corals.</title>
        <authorList>
            <person name="Vollmer S.V."/>
            <person name="Selwyn J.D."/>
            <person name="Despard B.A."/>
            <person name="Roesel C.L."/>
        </authorList>
    </citation>
    <scope>NUCLEOTIDE SEQUENCE</scope>
    <source>
        <strain evidence="2">K2</strain>
    </source>
</reference>
<keyword evidence="3" id="KW-1185">Reference proteome</keyword>
<dbReference type="EMBL" id="JARQWQ010000069">
    <property type="protein sequence ID" value="KAK2554532.1"/>
    <property type="molecule type" value="Genomic_DNA"/>
</dbReference>
<sequence>MGDHVASERATKTQGTPIRKRHVLKPETPKRNHRNKRKDLNKFNNFGRLNLEGEGLPNAICHFFKPPPSLKRKANAIDC</sequence>
<name>A0AAD9Q4C4_ACRCE</name>
<proteinExistence type="predicted"/>
<dbReference type="Proteomes" id="UP001249851">
    <property type="component" value="Unassembled WGS sequence"/>
</dbReference>
<protein>
    <submittedName>
        <fullName evidence="2">Uncharacterized protein</fullName>
    </submittedName>
</protein>
<evidence type="ECO:0000313" key="3">
    <source>
        <dbReference type="Proteomes" id="UP001249851"/>
    </source>
</evidence>
<comment type="caution">
    <text evidence="2">The sequence shown here is derived from an EMBL/GenBank/DDBJ whole genome shotgun (WGS) entry which is preliminary data.</text>
</comment>
<feature type="compositionally biased region" description="Basic and acidic residues" evidence="1">
    <location>
        <begin position="1"/>
        <end position="11"/>
    </location>
</feature>
<reference evidence="2" key="1">
    <citation type="journal article" date="2023" name="G3 (Bethesda)">
        <title>Whole genome assembly and annotation of the endangered Caribbean coral Acropora cervicornis.</title>
        <authorList>
            <person name="Selwyn J.D."/>
            <person name="Vollmer S.V."/>
        </authorList>
    </citation>
    <scope>NUCLEOTIDE SEQUENCE</scope>
    <source>
        <strain evidence="2">K2</strain>
    </source>
</reference>
<accession>A0AAD9Q4C4</accession>
<dbReference type="AlphaFoldDB" id="A0AAD9Q4C4"/>
<evidence type="ECO:0000256" key="1">
    <source>
        <dbReference type="SAM" id="MobiDB-lite"/>
    </source>
</evidence>
<evidence type="ECO:0000313" key="2">
    <source>
        <dbReference type="EMBL" id="KAK2554532.1"/>
    </source>
</evidence>